<proteinExistence type="predicted"/>
<sequence length="111" mass="12093">MSVLLLRRSRATPTSRSSARIEVDRACWDKCRRAAARVKLPSSATVMRWSSLCRSSPMSSSVIGVVTCGAAVGVSVPDQGNNGSVRWINPNRVVILLARFTPSWWGMFVVG</sequence>
<reference evidence="2" key="1">
    <citation type="submission" date="2016-10" db="EMBL/GenBank/DDBJ databases">
        <authorList>
            <person name="Varghese N."/>
            <person name="Submissions S."/>
        </authorList>
    </citation>
    <scope>NUCLEOTIDE SEQUENCE [LARGE SCALE GENOMIC DNA]</scope>
    <source>
        <strain evidence="2">DSM 46732</strain>
    </source>
</reference>
<protein>
    <submittedName>
        <fullName evidence="1">Uncharacterized protein</fullName>
    </submittedName>
</protein>
<dbReference type="EMBL" id="FNJR01000003">
    <property type="protein sequence ID" value="SDP27094.1"/>
    <property type="molecule type" value="Genomic_DNA"/>
</dbReference>
<gene>
    <name evidence="1" type="ORF">SAMN04487905_1032</name>
</gene>
<dbReference type="AlphaFoldDB" id="A0A1H0RC40"/>
<organism evidence="1 2">
    <name type="scientific">Actinopolyspora xinjiangensis</name>
    <dbReference type="NCBI Taxonomy" id="405564"/>
    <lineage>
        <taxon>Bacteria</taxon>
        <taxon>Bacillati</taxon>
        <taxon>Actinomycetota</taxon>
        <taxon>Actinomycetes</taxon>
        <taxon>Actinopolysporales</taxon>
        <taxon>Actinopolysporaceae</taxon>
        <taxon>Actinopolyspora</taxon>
    </lineage>
</organism>
<accession>A0A1H0RC40</accession>
<evidence type="ECO:0000313" key="2">
    <source>
        <dbReference type="Proteomes" id="UP000199497"/>
    </source>
</evidence>
<name>A0A1H0RC40_9ACTN</name>
<evidence type="ECO:0000313" key="1">
    <source>
        <dbReference type="EMBL" id="SDP27094.1"/>
    </source>
</evidence>
<dbReference type="Proteomes" id="UP000199497">
    <property type="component" value="Unassembled WGS sequence"/>
</dbReference>
<keyword evidence="2" id="KW-1185">Reference proteome</keyword>